<evidence type="ECO:0000313" key="3">
    <source>
        <dbReference type="Proteomes" id="UP000479710"/>
    </source>
</evidence>
<feature type="region of interest" description="Disordered" evidence="1">
    <location>
        <begin position="47"/>
        <end position="66"/>
    </location>
</feature>
<dbReference type="EMBL" id="SPHZ02000006">
    <property type="protein sequence ID" value="KAF0913965.1"/>
    <property type="molecule type" value="Genomic_DNA"/>
</dbReference>
<proteinExistence type="predicted"/>
<comment type="caution">
    <text evidence="2">The sequence shown here is derived from an EMBL/GenBank/DDBJ whole genome shotgun (WGS) entry which is preliminary data.</text>
</comment>
<evidence type="ECO:0000256" key="1">
    <source>
        <dbReference type="SAM" id="MobiDB-lite"/>
    </source>
</evidence>
<gene>
    <name evidence="2" type="ORF">E2562_025376</name>
</gene>
<dbReference type="Proteomes" id="UP000479710">
    <property type="component" value="Unassembled WGS sequence"/>
</dbReference>
<evidence type="ECO:0008006" key="4">
    <source>
        <dbReference type="Google" id="ProtNLM"/>
    </source>
</evidence>
<organism evidence="2 3">
    <name type="scientific">Oryza meyeriana var. granulata</name>
    <dbReference type="NCBI Taxonomy" id="110450"/>
    <lineage>
        <taxon>Eukaryota</taxon>
        <taxon>Viridiplantae</taxon>
        <taxon>Streptophyta</taxon>
        <taxon>Embryophyta</taxon>
        <taxon>Tracheophyta</taxon>
        <taxon>Spermatophyta</taxon>
        <taxon>Magnoliopsida</taxon>
        <taxon>Liliopsida</taxon>
        <taxon>Poales</taxon>
        <taxon>Poaceae</taxon>
        <taxon>BOP clade</taxon>
        <taxon>Oryzoideae</taxon>
        <taxon>Oryzeae</taxon>
        <taxon>Oryzinae</taxon>
        <taxon>Oryza</taxon>
        <taxon>Oryza meyeriana</taxon>
    </lineage>
</organism>
<name>A0A6G1DMA5_9ORYZ</name>
<dbReference type="AlphaFoldDB" id="A0A6G1DMA5"/>
<evidence type="ECO:0000313" key="2">
    <source>
        <dbReference type="EMBL" id="KAF0913965.1"/>
    </source>
</evidence>
<sequence length="101" mass="11286">MATLTRLGVAALAVSDERRRRSWGKAGEAAAKRQQRLAMAHGAVALDVDDGDNGGEGSRTLGRWRRRQRQSMALGWRYRRRCHDDRRRGTARSGEGQSPDP</sequence>
<reference evidence="2 3" key="1">
    <citation type="submission" date="2019-11" db="EMBL/GenBank/DDBJ databases">
        <title>Whole genome sequence of Oryza granulata.</title>
        <authorList>
            <person name="Li W."/>
        </authorList>
    </citation>
    <scope>NUCLEOTIDE SEQUENCE [LARGE SCALE GENOMIC DNA]</scope>
    <source>
        <strain evidence="3">cv. Menghai</strain>
        <tissue evidence="2">Leaf</tissue>
    </source>
</reference>
<keyword evidence="3" id="KW-1185">Reference proteome</keyword>
<accession>A0A6G1DMA5</accession>
<protein>
    <recommendedName>
        <fullName evidence="4">DUF834 domain-containing protein</fullName>
    </recommendedName>
</protein>